<feature type="domain" description="Cell envelope-related transcriptional attenuator" evidence="7">
    <location>
        <begin position="90"/>
        <end position="239"/>
    </location>
</feature>
<keyword evidence="3" id="KW-0735">Signal-anchor</keyword>
<evidence type="ECO:0000256" key="6">
    <source>
        <dbReference type="SAM" id="SignalP"/>
    </source>
</evidence>
<dbReference type="PANTHER" id="PTHR33392:SF6">
    <property type="entry name" value="POLYISOPRENYL-TEICHOIC ACID--PEPTIDOGLYCAN TEICHOIC ACID TRANSFERASE TAGU"/>
    <property type="match status" value="1"/>
</dbReference>
<dbReference type="InterPro" id="IPR004474">
    <property type="entry name" value="LytR_CpsA_psr"/>
</dbReference>
<dbReference type="RefSeq" id="WP_168005986.1">
    <property type="nucleotide sequence ID" value="NZ_JAATHJ010000008.1"/>
</dbReference>
<comment type="caution">
    <text evidence="8">The sequence shown here is derived from an EMBL/GenBank/DDBJ whole genome shotgun (WGS) entry which is preliminary data.</text>
</comment>
<dbReference type="AlphaFoldDB" id="A0A969PNH2"/>
<evidence type="ECO:0000256" key="3">
    <source>
        <dbReference type="ARBA" id="ARBA00022968"/>
    </source>
</evidence>
<gene>
    <name evidence="8" type="ORF">HCN83_07525</name>
</gene>
<evidence type="ECO:0000256" key="1">
    <source>
        <dbReference type="ARBA" id="ARBA00006068"/>
    </source>
</evidence>
<dbReference type="PANTHER" id="PTHR33392">
    <property type="entry name" value="POLYISOPRENYL-TEICHOIC ACID--PEPTIDOGLYCAN TEICHOIC ACID TRANSFERASE TAGU"/>
    <property type="match status" value="1"/>
</dbReference>
<evidence type="ECO:0000259" key="7">
    <source>
        <dbReference type="Pfam" id="PF03816"/>
    </source>
</evidence>
<feature type="compositionally biased region" description="Acidic residues" evidence="5">
    <location>
        <begin position="329"/>
        <end position="338"/>
    </location>
</feature>
<feature type="compositionally biased region" description="Polar residues" evidence="5">
    <location>
        <begin position="378"/>
        <end position="391"/>
    </location>
</feature>
<keyword evidence="4" id="KW-1133">Transmembrane helix</keyword>
<reference evidence="8 9" key="1">
    <citation type="submission" date="2020-03" db="EMBL/GenBank/DDBJ databases">
        <title>Assessment of the enzymatic potential of alkaline-tolerant lipase obtained from Bacillus luteus H11 (technogenic soil) for the bioremediation of saline soils contaminated with petroleum substances.</title>
        <authorList>
            <person name="Kalwasinska A."/>
        </authorList>
    </citation>
    <scope>NUCLEOTIDE SEQUENCE [LARGE SCALE GENOMIC DNA]</scope>
    <source>
        <strain evidence="8 9">H11</strain>
    </source>
</reference>
<feature type="compositionally biased region" description="Acidic residues" evidence="5">
    <location>
        <begin position="362"/>
        <end position="377"/>
    </location>
</feature>
<dbReference type="Pfam" id="PF03816">
    <property type="entry name" value="LytR_cpsA_psr"/>
    <property type="match status" value="1"/>
</dbReference>
<feature type="region of interest" description="Disordered" evidence="5">
    <location>
        <begin position="329"/>
        <end position="408"/>
    </location>
</feature>
<feature type="signal peptide" evidence="6">
    <location>
        <begin position="1"/>
        <end position="36"/>
    </location>
</feature>
<sequence>MVESRMTRNKKKKRPVLKTLIITFAILLLAAGSAFAYVATQIQNVTSESQVELERGDQSEQREDAVKPDVHPVSVLFLGLDTRDGDLDGRTDAMVLATFNPDEPSIKMVNIPRDTLVPIPGRQAEDKINHAHAYGGVDLTVDTVEDLFQIPVDYYVSLNFDAFMEIIDALNGVTIDSPMAFEETDNQTYGTIQIEEGEQTLDGEEALAYVRMRKSDPQGDIGRGERQKEVMASIVDEMASFNSITNFNSLLNAIGNNLYTNVAFNDMVDMHAYASELDNIESFGYDGEGVMQDGVYYYQPDEFSLEKTRQRLQVHLGLRASIDPEFEEALEGGDDGNEVEPSGEPNLEWNENDGNEDAGGMENDEWNNSENTEEESWQQDGAENDTQSGQQNGTEDNEEWETTDNNSW</sequence>
<keyword evidence="6" id="KW-0732">Signal</keyword>
<organism evidence="8 9">
    <name type="scientific">Alkalicoccus luteus</name>
    <dbReference type="NCBI Taxonomy" id="1237094"/>
    <lineage>
        <taxon>Bacteria</taxon>
        <taxon>Bacillati</taxon>
        <taxon>Bacillota</taxon>
        <taxon>Bacilli</taxon>
        <taxon>Bacillales</taxon>
        <taxon>Bacillaceae</taxon>
        <taxon>Alkalicoccus</taxon>
    </lineage>
</organism>
<proteinExistence type="inferred from homology"/>
<dbReference type="NCBIfam" id="TIGR00350">
    <property type="entry name" value="lytR_cpsA_psr"/>
    <property type="match status" value="1"/>
</dbReference>
<keyword evidence="4" id="KW-0472">Membrane</keyword>
<keyword evidence="2" id="KW-0812">Transmembrane</keyword>
<dbReference type="EMBL" id="JAATHJ010000008">
    <property type="protein sequence ID" value="NJP37436.1"/>
    <property type="molecule type" value="Genomic_DNA"/>
</dbReference>
<name>A0A969PNH2_9BACI</name>
<evidence type="ECO:0000256" key="4">
    <source>
        <dbReference type="ARBA" id="ARBA00022989"/>
    </source>
</evidence>
<evidence type="ECO:0000313" key="8">
    <source>
        <dbReference type="EMBL" id="NJP37436.1"/>
    </source>
</evidence>
<dbReference type="Gene3D" id="3.40.630.190">
    <property type="entry name" value="LCP protein"/>
    <property type="match status" value="1"/>
</dbReference>
<evidence type="ECO:0000313" key="9">
    <source>
        <dbReference type="Proteomes" id="UP000752012"/>
    </source>
</evidence>
<keyword evidence="9" id="KW-1185">Reference proteome</keyword>
<accession>A0A969PNH2</accession>
<evidence type="ECO:0000256" key="5">
    <source>
        <dbReference type="SAM" id="MobiDB-lite"/>
    </source>
</evidence>
<dbReference type="InterPro" id="IPR050922">
    <property type="entry name" value="LytR/CpsA/Psr_CW_biosynth"/>
</dbReference>
<dbReference type="GO" id="GO:0071555">
    <property type="term" value="P:cell wall organization"/>
    <property type="evidence" value="ECO:0007669"/>
    <property type="project" value="UniProtKB-KW"/>
</dbReference>
<comment type="similarity">
    <text evidence="1">Belongs to the LytR/CpsA/Psr (LCP) family.</text>
</comment>
<evidence type="ECO:0000256" key="2">
    <source>
        <dbReference type="ARBA" id="ARBA00022692"/>
    </source>
</evidence>
<feature type="chain" id="PRO_5037769878" evidence="6">
    <location>
        <begin position="37"/>
        <end position="408"/>
    </location>
</feature>
<protein>
    <submittedName>
        <fullName evidence="8">LytR family transcriptional regulator</fullName>
    </submittedName>
</protein>
<dbReference type="Proteomes" id="UP000752012">
    <property type="component" value="Unassembled WGS sequence"/>
</dbReference>